<evidence type="ECO:0000259" key="2">
    <source>
        <dbReference type="Pfam" id="PF03732"/>
    </source>
</evidence>
<feature type="compositionally biased region" description="Polar residues" evidence="1">
    <location>
        <begin position="384"/>
        <end position="412"/>
    </location>
</feature>
<proteinExistence type="predicted"/>
<feature type="region of interest" description="Disordered" evidence="1">
    <location>
        <begin position="363"/>
        <end position="412"/>
    </location>
</feature>
<dbReference type="Pfam" id="PF03732">
    <property type="entry name" value="Retrotrans_gag"/>
    <property type="match status" value="1"/>
</dbReference>
<feature type="domain" description="Retrotransposon gag" evidence="2">
    <location>
        <begin position="138"/>
        <end position="231"/>
    </location>
</feature>
<protein>
    <recommendedName>
        <fullName evidence="2">Retrotransposon gag domain-containing protein</fullName>
    </recommendedName>
</protein>
<dbReference type="Proteomes" id="UP001396334">
    <property type="component" value="Unassembled WGS sequence"/>
</dbReference>
<dbReference type="EMBL" id="JBBPBN010000004">
    <property type="protein sequence ID" value="KAK9042601.1"/>
    <property type="molecule type" value="Genomic_DNA"/>
</dbReference>
<gene>
    <name evidence="3" type="ORF">V6N11_017668</name>
</gene>
<organism evidence="3 4">
    <name type="scientific">Hibiscus sabdariffa</name>
    <name type="common">roselle</name>
    <dbReference type="NCBI Taxonomy" id="183260"/>
    <lineage>
        <taxon>Eukaryota</taxon>
        <taxon>Viridiplantae</taxon>
        <taxon>Streptophyta</taxon>
        <taxon>Embryophyta</taxon>
        <taxon>Tracheophyta</taxon>
        <taxon>Spermatophyta</taxon>
        <taxon>Magnoliopsida</taxon>
        <taxon>eudicotyledons</taxon>
        <taxon>Gunneridae</taxon>
        <taxon>Pentapetalae</taxon>
        <taxon>rosids</taxon>
        <taxon>malvids</taxon>
        <taxon>Malvales</taxon>
        <taxon>Malvaceae</taxon>
        <taxon>Malvoideae</taxon>
        <taxon>Hibiscus</taxon>
    </lineage>
</organism>
<accession>A0ABR2TYT8</accession>
<dbReference type="CDD" id="cd00303">
    <property type="entry name" value="retropepsin_like"/>
    <property type="match status" value="1"/>
</dbReference>
<reference evidence="3 4" key="1">
    <citation type="journal article" date="2024" name="G3 (Bethesda)">
        <title>Genome assembly of Hibiscus sabdariffa L. provides insights into metabolisms of medicinal natural products.</title>
        <authorList>
            <person name="Kim T."/>
        </authorList>
    </citation>
    <scope>NUCLEOTIDE SEQUENCE [LARGE SCALE GENOMIC DNA]</scope>
    <source>
        <strain evidence="3">TK-2024</strain>
        <tissue evidence="3">Old leaves</tissue>
    </source>
</reference>
<dbReference type="PANTHER" id="PTHR33067:SF32">
    <property type="entry name" value="ASPARTIC PEPTIDASE DDI1-TYPE DOMAIN-CONTAINING PROTEIN"/>
    <property type="match status" value="1"/>
</dbReference>
<name>A0ABR2TYT8_9ROSI</name>
<dbReference type="PANTHER" id="PTHR33067">
    <property type="entry name" value="RNA-DIRECTED DNA POLYMERASE-RELATED"/>
    <property type="match status" value="1"/>
</dbReference>
<comment type="caution">
    <text evidence="3">The sequence shown here is derived from an EMBL/GenBank/DDBJ whole genome shotgun (WGS) entry which is preliminary data.</text>
</comment>
<feature type="region of interest" description="Disordered" evidence="1">
    <location>
        <begin position="493"/>
        <end position="551"/>
    </location>
</feature>
<sequence length="736" mass="82538">MPRGNSQEPLYSIVPEIERLFHQRRRENQLQRAMNQGNQNAGGQNDQPVDENAGAFERPRAIRDHLTPILDDLNPGIVAPEIQAAHFELKPVMFNMLNSIGKFGGSPHEDARQHIRAFLEVCDSFRQQGVHEDVLKLKLFPYSLRDRARAWLSGVPAGSMESWADLCRSFLMRYNPPNMHTQLRNDITSFRQANDESMYECWDRFKGLLCKCTNHGFQDWTQVVMFYNGVNAPTRMMLDASANGTLLDKSPEEAFNILDRVATNDYQFPTTRLGAGRRAPGRLDVDANDSVSAQLSAITNMLKNLQKPTDVRDAKALSCVLCEGNHQANDCPTMNESASYVGNYNRNANNPYSNTYNPGWRQHPNFSWGNQGGGGGGSASNANRKQSMNAPPGFQTNMPWQSNAKGNASTSHNNSMEAMMQEFISSTKTLLHDHSNTIKKNQVGQIAQALQVRPQGSLPSETEVTKRNGKEQCSALILRSGTTINKNVEPSPVIRQEESEVQEEAKEDEGREEVLTTNPTRGQTAYTAAKPVPTQETEEVRPPPPFPQRLKKHKEDNQFKRFVDMLDQLHIDVPFLEAIDQMPTYAKFLKEIITKKRKIERYETVATTGEYFLGDIPPKKNDPGIFIIPCSIGDNYVGKALCDLGSSVNLMPKSIFMKLGMGTTRPTVVILQLADRSHVRPEGKVEYLLVKVGKFMFLADFLILDCEADHKAPIILGRPFLATGRILMIVKKEDSP</sequence>
<evidence type="ECO:0000313" key="4">
    <source>
        <dbReference type="Proteomes" id="UP001396334"/>
    </source>
</evidence>
<dbReference type="Gene3D" id="2.40.70.10">
    <property type="entry name" value="Acid Proteases"/>
    <property type="match status" value="1"/>
</dbReference>
<evidence type="ECO:0000313" key="3">
    <source>
        <dbReference type="EMBL" id="KAK9042601.1"/>
    </source>
</evidence>
<feature type="compositionally biased region" description="Polar residues" evidence="1">
    <location>
        <begin position="515"/>
        <end position="526"/>
    </location>
</feature>
<keyword evidence="4" id="KW-1185">Reference proteome</keyword>
<dbReference type="InterPro" id="IPR021109">
    <property type="entry name" value="Peptidase_aspartic_dom_sf"/>
</dbReference>
<evidence type="ECO:0000256" key="1">
    <source>
        <dbReference type="SAM" id="MobiDB-lite"/>
    </source>
</evidence>
<dbReference type="InterPro" id="IPR005162">
    <property type="entry name" value="Retrotrans_gag_dom"/>
</dbReference>